<dbReference type="EMBL" id="JACHHO010000004">
    <property type="protein sequence ID" value="MBB5205441.1"/>
    <property type="molecule type" value="Genomic_DNA"/>
</dbReference>
<sequence>MLERLSEEGVPAPAPDKFRALIARLVAHFPQEVGAADPNGPTWLVPAPPRLEWDGAVFSLALYGDGPAELIPVLEDEAQALGLVLLDEQAGTVQLPDGRLFGHDGRLERSAVVPGAAAAVPPDWRAQRLSERLAQAMTRERLLPALAPLGFRLVAGENYSQFRRRTEAGEQVIQVTRPPPGTINHQLTCRLELEVDAAIETALAPMYPISVCLHSGADFPNHALHCQYLSVWEHRAETSVEFSAWLEVALDLLLNKYIPFLNRCQTAADILREDEENIASLGVSISFLALAHSLGRQDLGAIIERQVRKFPLGREPEEYHARWVEQLNSARAALENL</sequence>
<comment type="caution">
    <text evidence="1">The sequence shown here is derived from an EMBL/GenBank/DDBJ whole genome shotgun (WGS) entry which is preliminary data.</text>
</comment>
<proteinExistence type="predicted"/>
<evidence type="ECO:0000313" key="2">
    <source>
        <dbReference type="Proteomes" id="UP000554837"/>
    </source>
</evidence>
<evidence type="ECO:0000313" key="1">
    <source>
        <dbReference type="EMBL" id="MBB5205441.1"/>
    </source>
</evidence>
<protein>
    <submittedName>
        <fullName evidence="1">Uncharacterized protein</fullName>
    </submittedName>
</protein>
<name>A0A840SAB8_9BURK</name>
<organism evidence="1 2">
    <name type="scientific">Inhella inkyongensis</name>
    <dbReference type="NCBI Taxonomy" id="392593"/>
    <lineage>
        <taxon>Bacteria</taxon>
        <taxon>Pseudomonadati</taxon>
        <taxon>Pseudomonadota</taxon>
        <taxon>Betaproteobacteria</taxon>
        <taxon>Burkholderiales</taxon>
        <taxon>Sphaerotilaceae</taxon>
        <taxon>Inhella</taxon>
    </lineage>
</organism>
<gene>
    <name evidence="1" type="ORF">HNQ51_002760</name>
</gene>
<dbReference type="Proteomes" id="UP000554837">
    <property type="component" value="Unassembled WGS sequence"/>
</dbReference>
<dbReference type="RefSeq" id="WP_138856627.1">
    <property type="nucleotide sequence ID" value="NZ_CP040709.1"/>
</dbReference>
<dbReference type="AlphaFoldDB" id="A0A840SAB8"/>
<accession>A0A840SAB8</accession>
<keyword evidence="2" id="KW-1185">Reference proteome</keyword>
<reference evidence="1 2" key="1">
    <citation type="submission" date="2020-08" db="EMBL/GenBank/DDBJ databases">
        <title>Genomic Encyclopedia of Type Strains, Phase IV (KMG-IV): sequencing the most valuable type-strain genomes for metagenomic binning, comparative biology and taxonomic classification.</title>
        <authorList>
            <person name="Goeker M."/>
        </authorList>
    </citation>
    <scope>NUCLEOTIDE SEQUENCE [LARGE SCALE GENOMIC DNA]</scope>
    <source>
        <strain evidence="1 2">DSM 23958</strain>
    </source>
</reference>